<comment type="caution">
    <text evidence="2">The sequence shown here is derived from an EMBL/GenBank/DDBJ whole genome shotgun (WGS) entry which is preliminary data.</text>
</comment>
<organism evidence="2 3">
    <name type="scientific">Streptomyces roseochromogenus subsp. oscitans DS 12.976</name>
    <dbReference type="NCBI Taxonomy" id="1352936"/>
    <lineage>
        <taxon>Bacteria</taxon>
        <taxon>Bacillati</taxon>
        <taxon>Actinomycetota</taxon>
        <taxon>Actinomycetes</taxon>
        <taxon>Kitasatosporales</taxon>
        <taxon>Streptomycetaceae</taxon>
        <taxon>Streptomyces</taxon>
    </lineage>
</organism>
<dbReference type="InterPro" id="IPR037523">
    <property type="entry name" value="VOC_core"/>
</dbReference>
<keyword evidence="3" id="KW-1185">Reference proteome</keyword>
<dbReference type="PANTHER" id="PTHR35908:SF1">
    <property type="entry name" value="CONSERVED PROTEIN"/>
    <property type="match status" value="1"/>
</dbReference>
<protein>
    <recommendedName>
        <fullName evidence="1">VOC domain-containing protein</fullName>
    </recommendedName>
</protein>
<proteinExistence type="predicted"/>
<evidence type="ECO:0000313" key="3">
    <source>
        <dbReference type="Proteomes" id="UP000017984"/>
    </source>
</evidence>
<dbReference type="EMBL" id="AWQX01000003">
    <property type="protein sequence ID" value="EST36844.1"/>
    <property type="molecule type" value="Genomic_DNA"/>
</dbReference>
<reference evidence="2 3" key="1">
    <citation type="journal article" date="2014" name="Genome Announc.">
        <title>Draft Genome Sequence of Streptomyces roseochromogenes subsp. oscitans DS 12.976, Producer of the Aminocoumarin Antibiotic Clorobiocin.</title>
        <authorList>
            <person name="Ruckert C."/>
            <person name="Kalinowski J."/>
            <person name="Heide L."/>
            <person name="Apel A.K."/>
        </authorList>
    </citation>
    <scope>NUCLEOTIDE SEQUENCE [LARGE SCALE GENOMIC DNA]</scope>
    <source>
        <strain evidence="2 3">DS 12.976</strain>
    </source>
</reference>
<sequence length="247" mass="27370">MERWVVADARTYDLHVEACAFLAGLRSKGRSPNTERVYAGRLALYLNYCTQRRIEWSRPSFMALSGLQQWLITTPLPARSRRSPTTAAPRYRSQGMANAVSLSFNLGPGLCRLARSRASGRVSRMIGRLYTVVIDCPDPDELAGFYEKLLSLSRKADTGDFVVLQNEAGAPVVAFQRVDDFRAPQWTDSARPQQMHMDVMVADLDTAEAQVLALGATLLDGSDKPIGYRVYEDPVGHPFCLITPEGA</sequence>
<dbReference type="AlphaFoldDB" id="V6L6K8"/>
<dbReference type="Proteomes" id="UP000017984">
    <property type="component" value="Chromosome"/>
</dbReference>
<dbReference type="Pfam" id="PF18029">
    <property type="entry name" value="Glyoxalase_6"/>
    <property type="match status" value="1"/>
</dbReference>
<dbReference type="InterPro" id="IPR029068">
    <property type="entry name" value="Glyas_Bleomycin-R_OHBP_Dase"/>
</dbReference>
<dbReference type="SUPFAM" id="SSF54593">
    <property type="entry name" value="Glyoxalase/Bleomycin resistance protein/Dihydroxybiphenyl dioxygenase"/>
    <property type="match status" value="1"/>
</dbReference>
<feature type="domain" description="VOC" evidence="1">
    <location>
        <begin position="128"/>
        <end position="244"/>
    </location>
</feature>
<dbReference type="STRING" id="1352936.M878_00155"/>
<name>V6L6K8_STRRC</name>
<dbReference type="PROSITE" id="PS51819">
    <property type="entry name" value="VOC"/>
    <property type="match status" value="1"/>
</dbReference>
<dbReference type="HOGENOM" id="CLU_1124045_0_0_11"/>
<dbReference type="InterPro" id="IPR041581">
    <property type="entry name" value="Glyoxalase_6"/>
</dbReference>
<accession>V6L6K8</accession>
<gene>
    <name evidence="2" type="ORF">M878_00155</name>
</gene>
<evidence type="ECO:0000259" key="1">
    <source>
        <dbReference type="PROSITE" id="PS51819"/>
    </source>
</evidence>
<evidence type="ECO:0000313" key="2">
    <source>
        <dbReference type="EMBL" id="EST36844.1"/>
    </source>
</evidence>
<dbReference type="PATRIC" id="fig|1352936.5.peg.31"/>
<dbReference type="PANTHER" id="PTHR35908">
    <property type="entry name" value="HYPOTHETICAL FUSION PROTEIN"/>
    <property type="match status" value="1"/>
</dbReference>
<dbReference type="Gene3D" id="3.10.180.10">
    <property type="entry name" value="2,3-Dihydroxybiphenyl 1,2-Dioxygenase, domain 1"/>
    <property type="match status" value="1"/>
</dbReference>